<proteinExistence type="predicted"/>
<dbReference type="RefSeq" id="WP_189000143.1">
    <property type="nucleotide sequence ID" value="NZ_BMOU01000005.1"/>
</dbReference>
<keyword evidence="4" id="KW-1185">Reference proteome</keyword>
<dbReference type="InterPro" id="IPR036291">
    <property type="entry name" value="NAD(P)-bd_dom_sf"/>
</dbReference>
<organism evidence="3 4">
    <name type="scientific">Haloarcula pellucida</name>
    <dbReference type="NCBI Taxonomy" id="1427151"/>
    <lineage>
        <taxon>Archaea</taxon>
        <taxon>Methanobacteriati</taxon>
        <taxon>Methanobacteriota</taxon>
        <taxon>Stenosarchaea group</taxon>
        <taxon>Halobacteria</taxon>
        <taxon>Halobacteriales</taxon>
        <taxon>Haloarculaceae</taxon>
        <taxon>Haloarcula</taxon>
    </lineage>
</organism>
<dbReference type="AlphaFoldDB" id="A0A830GN83"/>
<dbReference type="PANTHER" id="PTHR12126:SF11">
    <property type="entry name" value="NADH DEHYDROGENASE [UBIQUINONE] 1 ALPHA SUBCOMPLEX SUBUNIT 9, MITOCHONDRIAL"/>
    <property type="match status" value="1"/>
</dbReference>
<evidence type="ECO:0000313" key="4">
    <source>
        <dbReference type="Proteomes" id="UP000605784"/>
    </source>
</evidence>
<dbReference type="InterPro" id="IPR051207">
    <property type="entry name" value="ComplexI_NDUFA9_subunit"/>
</dbReference>
<dbReference type="PANTHER" id="PTHR12126">
    <property type="entry name" value="NADH-UBIQUINONE OXIDOREDUCTASE 39 KDA SUBUNIT-RELATED"/>
    <property type="match status" value="1"/>
</dbReference>
<feature type="region of interest" description="Disordered" evidence="1">
    <location>
        <begin position="294"/>
        <end position="347"/>
    </location>
</feature>
<reference evidence="3" key="1">
    <citation type="journal article" date="2014" name="Int. J. Syst. Evol. Microbiol.">
        <title>Complete genome sequence of Corynebacterium casei LMG S-19264T (=DSM 44701T), isolated from a smear-ripened cheese.</title>
        <authorList>
            <consortium name="US DOE Joint Genome Institute (JGI-PGF)"/>
            <person name="Walter F."/>
            <person name="Albersmeier A."/>
            <person name="Kalinowski J."/>
            <person name="Ruckert C."/>
        </authorList>
    </citation>
    <scope>NUCLEOTIDE SEQUENCE</scope>
    <source>
        <strain evidence="3">JCM 17820</strain>
    </source>
</reference>
<comment type="caution">
    <text evidence="3">The sequence shown here is derived from an EMBL/GenBank/DDBJ whole genome shotgun (WGS) entry which is preliminary data.</text>
</comment>
<evidence type="ECO:0000313" key="3">
    <source>
        <dbReference type="EMBL" id="GGN99707.1"/>
    </source>
</evidence>
<evidence type="ECO:0000259" key="2">
    <source>
        <dbReference type="Pfam" id="PF13460"/>
    </source>
</evidence>
<feature type="compositionally biased region" description="Basic and acidic residues" evidence="1">
    <location>
        <begin position="312"/>
        <end position="328"/>
    </location>
</feature>
<dbReference type="Pfam" id="PF13460">
    <property type="entry name" value="NAD_binding_10"/>
    <property type="match status" value="1"/>
</dbReference>
<gene>
    <name evidence="3" type="ORF">GCM10009030_31570</name>
</gene>
<evidence type="ECO:0000256" key="1">
    <source>
        <dbReference type="SAM" id="MobiDB-lite"/>
    </source>
</evidence>
<dbReference type="SUPFAM" id="SSF51735">
    <property type="entry name" value="NAD(P)-binding Rossmann-fold domains"/>
    <property type="match status" value="1"/>
</dbReference>
<name>A0A830GN83_9EURY</name>
<dbReference type="EMBL" id="BMOU01000005">
    <property type="protein sequence ID" value="GGN99707.1"/>
    <property type="molecule type" value="Genomic_DNA"/>
</dbReference>
<dbReference type="InterPro" id="IPR016040">
    <property type="entry name" value="NAD(P)-bd_dom"/>
</dbReference>
<dbReference type="Proteomes" id="UP000605784">
    <property type="component" value="Unassembled WGS sequence"/>
</dbReference>
<protein>
    <submittedName>
        <fullName evidence="3">NADH-binding protein</fullName>
    </submittedName>
</protein>
<reference evidence="3" key="2">
    <citation type="submission" date="2020-09" db="EMBL/GenBank/DDBJ databases">
        <authorList>
            <person name="Sun Q."/>
            <person name="Ohkuma M."/>
        </authorList>
    </citation>
    <scope>NUCLEOTIDE SEQUENCE</scope>
    <source>
        <strain evidence="3">JCM 17820</strain>
    </source>
</reference>
<sequence>MHVLVTGATGFVGSHLVPALRAAGHDVRALVRDPSAYDPPDGVDVATGDLLETGSFEDALDGVDVAYYLVHSMRAGADYAERDRRAARNFRAAADAAGVDRVVYLGGLGEDDEMRSKHLRSRREVEYLLADGAYDLTALRAAIVIGTGSASFRLIRELNARLPVMLTPRWVRTDCHPIAIEDVVEYLVGVLETPSTAGETYEVGGPEVMTYAEILRRTGQVMHDEEPRIVPIPILSPRLSALSIGLVTDVPSTVARPLIRGLKTPVVASDDSIQQSVPVTLTPFDEAVDRALQGTRESARIPAVADGGASSEARRTSSEPRPDGCEHAKRVRAPTDQQPDGGESNEQ</sequence>
<dbReference type="Gene3D" id="3.40.50.720">
    <property type="entry name" value="NAD(P)-binding Rossmann-like Domain"/>
    <property type="match status" value="1"/>
</dbReference>
<dbReference type="GO" id="GO:0044877">
    <property type="term" value="F:protein-containing complex binding"/>
    <property type="evidence" value="ECO:0007669"/>
    <property type="project" value="TreeGrafter"/>
</dbReference>
<accession>A0A830GN83</accession>
<feature type="domain" description="NAD(P)-binding" evidence="2">
    <location>
        <begin position="7"/>
        <end position="131"/>
    </location>
</feature>